<evidence type="ECO:0000313" key="2">
    <source>
        <dbReference type="EMBL" id="GAA0725240.1"/>
    </source>
</evidence>
<keyword evidence="1" id="KW-0732">Signal</keyword>
<feature type="signal peptide" evidence="1">
    <location>
        <begin position="1"/>
        <end position="19"/>
    </location>
</feature>
<dbReference type="RefSeq" id="WP_343794263.1">
    <property type="nucleotide sequence ID" value="NZ_BAAAEU010000036.1"/>
</dbReference>
<evidence type="ECO:0000313" key="3">
    <source>
        <dbReference type="Proteomes" id="UP001501523"/>
    </source>
</evidence>
<name>A0ABN1J0K1_9GAMM</name>
<sequence>MFERAVLLIALLLSMPSSAAGLGVAACISMDSEGPALRFAIANDTGGSISIPKSNLPWREDGAIVIAYRGDALIGKVMKRAYPVQDSVADNVILRNGEKKTGELVLKYLYPEFAKLDDSSSVIILWAYVPHGNSAEDVTFGGALTLRDKDRCAK</sequence>
<proteinExistence type="predicted"/>
<reference evidence="2 3" key="1">
    <citation type="journal article" date="2019" name="Int. J. Syst. Evol. Microbiol.">
        <title>The Global Catalogue of Microorganisms (GCM) 10K type strain sequencing project: providing services to taxonomists for standard genome sequencing and annotation.</title>
        <authorList>
            <consortium name="The Broad Institute Genomics Platform"/>
            <consortium name="The Broad Institute Genome Sequencing Center for Infectious Disease"/>
            <person name="Wu L."/>
            <person name="Ma J."/>
        </authorList>
    </citation>
    <scope>NUCLEOTIDE SEQUENCE [LARGE SCALE GENOMIC DNA]</scope>
    <source>
        <strain evidence="2 3">JCM 15421</strain>
    </source>
</reference>
<evidence type="ECO:0000256" key="1">
    <source>
        <dbReference type="SAM" id="SignalP"/>
    </source>
</evidence>
<comment type="caution">
    <text evidence="2">The sequence shown here is derived from an EMBL/GenBank/DDBJ whole genome shotgun (WGS) entry which is preliminary data.</text>
</comment>
<feature type="chain" id="PRO_5045866575" evidence="1">
    <location>
        <begin position="20"/>
        <end position="154"/>
    </location>
</feature>
<keyword evidence="3" id="KW-1185">Reference proteome</keyword>
<protein>
    <submittedName>
        <fullName evidence="2">Uncharacterized protein</fullName>
    </submittedName>
</protein>
<dbReference type="PROSITE" id="PS51257">
    <property type="entry name" value="PROKAR_LIPOPROTEIN"/>
    <property type="match status" value="1"/>
</dbReference>
<organism evidence="2 3">
    <name type="scientific">Dokdonella soli</name>
    <dbReference type="NCBI Taxonomy" id="529810"/>
    <lineage>
        <taxon>Bacteria</taxon>
        <taxon>Pseudomonadati</taxon>
        <taxon>Pseudomonadota</taxon>
        <taxon>Gammaproteobacteria</taxon>
        <taxon>Lysobacterales</taxon>
        <taxon>Rhodanobacteraceae</taxon>
        <taxon>Dokdonella</taxon>
    </lineage>
</organism>
<dbReference type="EMBL" id="BAAAEU010000036">
    <property type="protein sequence ID" value="GAA0725240.1"/>
    <property type="molecule type" value="Genomic_DNA"/>
</dbReference>
<dbReference type="Proteomes" id="UP001501523">
    <property type="component" value="Unassembled WGS sequence"/>
</dbReference>
<accession>A0ABN1J0K1</accession>
<gene>
    <name evidence="2" type="ORF">GCM10009105_38420</name>
</gene>